<reference evidence="1" key="1">
    <citation type="submission" date="2017-12" db="EMBL/GenBank/DDBJ databases">
        <authorList>
            <person name="Martens C."/>
            <person name="Dahlstrom E."/>
            <person name="Barbian K."/>
            <person name="Sykora L."/>
            <person name="Ricklefs S."/>
            <person name="Bruno D."/>
            <person name="Anzick I."/>
            <person name="Myles I."/>
            <person name="Datta S.K."/>
        </authorList>
    </citation>
    <scope>NUCLEOTIDE SEQUENCE</scope>
    <source>
        <strain evidence="1">AD2</strain>
    </source>
</reference>
<evidence type="ECO:0000313" key="1">
    <source>
        <dbReference type="EMBL" id="AWV20844.1"/>
    </source>
</evidence>
<proteinExistence type="predicted"/>
<name>A0A4Y1MTS9_9PROT</name>
<sequence length="54" mass="6034">MDILSNGRHLALYAVLCDDAYSLWIESAIFLWRGLFWPPEGCRSFQAGGSERGG</sequence>
<dbReference type="EMBL" id="CP025189">
    <property type="protein sequence ID" value="AWV20844.1"/>
    <property type="molecule type" value="Genomic_DNA"/>
</dbReference>
<accession>A0A4Y1MTS9</accession>
<protein>
    <submittedName>
        <fullName evidence="1">Uncharacterized protein</fullName>
    </submittedName>
</protein>
<gene>
    <name evidence="1" type="ORF">RADP37_05215</name>
</gene>
<dbReference type="AlphaFoldDB" id="A0A4Y1MTS9"/>
<organism evidence="1">
    <name type="scientific">Roseomonas mucosa</name>
    <dbReference type="NCBI Taxonomy" id="207340"/>
    <lineage>
        <taxon>Bacteria</taxon>
        <taxon>Pseudomonadati</taxon>
        <taxon>Pseudomonadota</taxon>
        <taxon>Alphaproteobacteria</taxon>
        <taxon>Acetobacterales</taxon>
        <taxon>Roseomonadaceae</taxon>
        <taxon>Roseomonas</taxon>
    </lineage>
</organism>